<evidence type="ECO:0000313" key="1">
    <source>
        <dbReference type="EMBL" id="CAE7202701.1"/>
    </source>
</evidence>
<evidence type="ECO:0000313" key="2">
    <source>
        <dbReference type="Proteomes" id="UP000472372"/>
    </source>
</evidence>
<gene>
    <name evidence="1" type="ORF">PTTW11_09084</name>
</gene>
<dbReference type="AlphaFoldDB" id="A0A6S6WGD5"/>
<reference evidence="1" key="1">
    <citation type="submission" date="2021-02" db="EMBL/GenBank/DDBJ databases">
        <authorList>
            <person name="Syme A R."/>
            <person name="Syme A R."/>
            <person name="Moolhuijzen P."/>
        </authorList>
    </citation>
    <scope>NUCLEOTIDE SEQUENCE</scope>
    <source>
        <strain evidence="1">W1-1</strain>
    </source>
</reference>
<proteinExistence type="predicted"/>
<sequence>MKVDEAMPPGPFDPCYACQMAYDVCVKKCGLGPGCPAMCKCQATGPNPLCNRCPTLQCTSFVRKVRRGEKIIGDA</sequence>
<name>A0A6S6WGD5_9PLEO</name>
<accession>A0A6S6WGD5</accession>
<dbReference type="EMBL" id="HG992984">
    <property type="protein sequence ID" value="CAE7202701.1"/>
    <property type="molecule type" value="Genomic_DNA"/>
</dbReference>
<organism evidence="1 2">
    <name type="scientific">Pyrenophora teres f. teres</name>
    <dbReference type="NCBI Taxonomy" id="97479"/>
    <lineage>
        <taxon>Eukaryota</taxon>
        <taxon>Fungi</taxon>
        <taxon>Dikarya</taxon>
        <taxon>Ascomycota</taxon>
        <taxon>Pezizomycotina</taxon>
        <taxon>Dothideomycetes</taxon>
        <taxon>Pleosporomycetidae</taxon>
        <taxon>Pleosporales</taxon>
        <taxon>Pleosporineae</taxon>
        <taxon>Pleosporaceae</taxon>
        <taxon>Pyrenophora</taxon>
    </lineage>
</organism>
<protein>
    <submittedName>
        <fullName evidence="1">Uncharacterized protein</fullName>
    </submittedName>
</protein>
<dbReference type="Proteomes" id="UP000472372">
    <property type="component" value="Chromosome 8"/>
</dbReference>